<feature type="compositionally biased region" description="Basic and acidic residues" evidence="2">
    <location>
        <begin position="662"/>
        <end position="671"/>
    </location>
</feature>
<dbReference type="Proteomes" id="UP000807025">
    <property type="component" value="Unassembled WGS sequence"/>
</dbReference>
<feature type="region of interest" description="Disordered" evidence="2">
    <location>
        <begin position="333"/>
        <end position="450"/>
    </location>
</feature>
<feature type="coiled-coil region" evidence="1">
    <location>
        <begin position="249"/>
        <end position="321"/>
    </location>
</feature>
<protein>
    <submittedName>
        <fullName evidence="3">Uncharacterized protein</fullName>
    </submittedName>
</protein>
<sequence>MSYEFKGNKHLYTSSIMANEYTFPFSLPAWLTHGSSSTTTQLHCALPSSSNNTETGDTSDPNQTTLCITHTQQHLVFMASTFTVASSAGNWITRQAPSALYTFPSDLASQLRVEMPMEGIERLPGGLIEDVPEDAVALIAAPQGDAEMNDDPESDGTTPRKRLKAISGADTDCGSMARTVTRVVEAKQRERPAHAQQASRRRLQKKKEELQFTSAQLLARAQDINSREELVERLWAQTQRNQLEMQALALQLDQERAGYLNQLANKEDEVQALRQDQVRLQQHLQSAELRAASVEPVVILAKDAEEEITRLKRHVLMQEQQISKFERILERVVGNKSESSQGPSDSRSSKARGSSSSAPSTSGKSFLRQRSTLGRRSSTTKQSKQDKNSEPRRSCSPRKEMSSQSSVKSTHSKRDRRTRSRSRLSTSHTSSHSATRSVTLQADDTGSRSRRMTLKVTPNILRREVQDQRIPDKTVTAIWCAGFRIHVPHITQQRRSAGMKPTIRRNNQTGHIQHQGDRRQERRRAGGLTFTHILIRALVDLEHRPTAAIHNHATLEHQLIIAIGRTMVQIIAAHDMEVQRAAVLARVPVKAATPAPSGSRQPTPSTSQRSQPSATNPSEPTSEDLRASQPPGGWDFPERSRESCSHCGRGSRDADSDNEIPENDRQSYHSDEELDDEDEEVHDECRQLFKKTLKVKNDVDYAYYEGATAEEISSWVANQGPGPSEENLKLDMEGGVGSEWNAEVMHILMDKLRKYCLANKVLKKNPREDGYMRDLLEEKFKRIRKQWQAGQLKAGETADALEDRLRQKSDSKLKEARQNGRHSSKFLMRQRILRAKIETQTGRSRAMWQWASEVVETLGVGGMSSEESDTDSEDKAECTLKVKKMAWRRNIDKMLQEIDDCRIGAKATTGVFGKQGSKPMKRTRLAELVSRRQATAGLPEVLYDQEWLGKRKRWANENTVTGRLRWRDDWD</sequence>
<reference evidence="3" key="1">
    <citation type="submission" date="2020-11" db="EMBL/GenBank/DDBJ databases">
        <authorList>
            <consortium name="DOE Joint Genome Institute"/>
            <person name="Ahrendt S."/>
            <person name="Riley R."/>
            <person name="Andreopoulos W."/>
            <person name="Labutti K."/>
            <person name="Pangilinan J."/>
            <person name="Ruiz-Duenas F.J."/>
            <person name="Barrasa J.M."/>
            <person name="Sanchez-Garcia M."/>
            <person name="Camarero S."/>
            <person name="Miyauchi S."/>
            <person name="Serrano A."/>
            <person name="Linde D."/>
            <person name="Babiker R."/>
            <person name="Drula E."/>
            <person name="Ayuso-Fernandez I."/>
            <person name="Pacheco R."/>
            <person name="Padilla G."/>
            <person name="Ferreira P."/>
            <person name="Barriuso J."/>
            <person name="Kellner H."/>
            <person name="Castanera R."/>
            <person name="Alfaro M."/>
            <person name="Ramirez L."/>
            <person name="Pisabarro A.G."/>
            <person name="Kuo A."/>
            <person name="Tritt A."/>
            <person name="Lipzen A."/>
            <person name="He G."/>
            <person name="Yan M."/>
            <person name="Ng V."/>
            <person name="Cullen D."/>
            <person name="Martin F."/>
            <person name="Rosso M.-N."/>
            <person name="Henrissat B."/>
            <person name="Hibbett D."/>
            <person name="Martinez A.T."/>
            <person name="Grigoriev I.V."/>
        </authorList>
    </citation>
    <scope>NUCLEOTIDE SEQUENCE</scope>
    <source>
        <strain evidence="3">ATCC 90797</strain>
    </source>
</reference>
<feature type="compositionally biased region" description="Basic residues" evidence="2">
    <location>
        <begin position="410"/>
        <end position="422"/>
    </location>
</feature>
<accession>A0A9P5ZJ58</accession>
<gene>
    <name evidence="3" type="ORF">BDN71DRAFT_1512775</name>
</gene>
<keyword evidence="4" id="KW-1185">Reference proteome</keyword>
<feature type="compositionally biased region" description="Basic and acidic residues" evidence="2">
    <location>
        <begin position="636"/>
        <end position="655"/>
    </location>
</feature>
<feature type="compositionally biased region" description="Low complexity" evidence="2">
    <location>
        <begin position="343"/>
        <end position="365"/>
    </location>
</feature>
<proteinExistence type="predicted"/>
<dbReference type="EMBL" id="MU154699">
    <property type="protein sequence ID" value="KAF9488734.1"/>
    <property type="molecule type" value="Genomic_DNA"/>
</dbReference>
<dbReference type="AlphaFoldDB" id="A0A9P5ZJ58"/>
<evidence type="ECO:0000256" key="1">
    <source>
        <dbReference type="SAM" id="Coils"/>
    </source>
</evidence>
<evidence type="ECO:0000256" key="2">
    <source>
        <dbReference type="SAM" id="MobiDB-lite"/>
    </source>
</evidence>
<feature type="compositionally biased region" description="Acidic residues" evidence="2">
    <location>
        <begin position="672"/>
        <end position="681"/>
    </location>
</feature>
<feature type="compositionally biased region" description="Low complexity" evidence="2">
    <location>
        <begin position="423"/>
        <end position="439"/>
    </location>
</feature>
<organism evidence="3 4">
    <name type="scientific">Pleurotus eryngii</name>
    <name type="common">Boletus of the steppes</name>
    <dbReference type="NCBI Taxonomy" id="5323"/>
    <lineage>
        <taxon>Eukaryota</taxon>
        <taxon>Fungi</taxon>
        <taxon>Dikarya</taxon>
        <taxon>Basidiomycota</taxon>
        <taxon>Agaricomycotina</taxon>
        <taxon>Agaricomycetes</taxon>
        <taxon>Agaricomycetidae</taxon>
        <taxon>Agaricales</taxon>
        <taxon>Pleurotineae</taxon>
        <taxon>Pleurotaceae</taxon>
        <taxon>Pleurotus</taxon>
    </lineage>
</organism>
<feature type="region of interest" description="Disordered" evidence="2">
    <location>
        <begin position="592"/>
        <end position="681"/>
    </location>
</feature>
<name>A0A9P5ZJ58_PLEER</name>
<evidence type="ECO:0000313" key="3">
    <source>
        <dbReference type="EMBL" id="KAF9488734.1"/>
    </source>
</evidence>
<comment type="caution">
    <text evidence="3">The sequence shown here is derived from an EMBL/GenBank/DDBJ whole genome shotgun (WGS) entry which is preliminary data.</text>
</comment>
<evidence type="ECO:0000313" key="4">
    <source>
        <dbReference type="Proteomes" id="UP000807025"/>
    </source>
</evidence>
<feature type="region of interest" description="Disordered" evidence="2">
    <location>
        <begin position="186"/>
        <end position="206"/>
    </location>
</feature>
<feature type="compositionally biased region" description="Low complexity" evidence="2">
    <location>
        <begin position="599"/>
        <end position="613"/>
    </location>
</feature>
<feature type="compositionally biased region" description="Basic and acidic residues" evidence="2">
    <location>
        <begin position="383"/>
        <end position="401"/>
    </location>
</feature>
<dbReference type="OrthoDB" id="3070190at2759"/>
<feature type="compositionally biased region" description="Polar residues" evidence="2">
    <location>
        <begin position="368"/>
        <end position="382"/>
    </location>
</feature>
<keyword evidence="1" id="KW-0175">Coiled coil</keyword>